<organism evidence="4 5">
    <name type="scientific">Haemaphysalis longicornis</name>
    <name type="common">Bush tick</name>
    <dbReference type="NCBI Taxonomy" id="44386"/>
    <lineage>
        <taxon>Eukaryota</taxon>
        <taxon>Metazoa</taxon>
        <taxon>Ecdysozoa</taxon>
        <taxon>Arthropoda</taxon>
        <taxon>Chelicerata</taxon>
        <taxon>Arachnida</taxon>
        <taxon>Acari</taxon>
        <taxon>Parasitiformes</taxon>
        <taxon>Ixodida</taxon>
        <taxon>Ixodoidea</taxon>
        <taxon>Ixodidae</taxon>
        <taxon>Haemaphysalinae</taxon>
        <taxon>Haemaphysalis</taxon>
    </lineage>
</organism>
<dbReference type="InterPro" id="IPR036940">
    <property type="entry name" value="PI3/4_kinase_cat_sf"/>
</dbReference>
<dbReference type="PROSITE" id="PS50290">
    <property type="entry name" value="PI3_4_KINASE_3"/>
    <property type="match status" value="1"/>
</dbReference>
<evidence type="ECO:0000256" key="2">
    <source>
        <dbReference type="ARBA" id="ARBA00022777"/>
    </source>
</evidence>
<dbReference type="CDD" id="cd05172">
    <property type="entry name" value="PIKKc_DNA-PK"/>
    <property type="match status" value="1"/>
</dbReference>
<dbReference type="InterPro" id="IPR011009">
    <property type="entry name" value="Kinase-like_dom_sf"/>
</dbReference>
<dbReference type="Proteomes" id="UP000821853">
    <property type="component" value="Chromosome 3"/>
</dbReference>
<dbReference type="AlphaFoldDB" id="A0A9J6GAP0"/>
<proteinExistence type="predicted"/>
<dbReference type="GO" id="GO:0005634">
    <property type="term" value="C:nucleus"/>
    <property type="evidence" value="ECO:0007669"/>
    <property type="project" value="TreeGrafter"/>
</dbReference>
<name>A0A9J6GAP0_HAELO</name>
<dbReference type="SMART" id="SM00146">
    <property type="entry name" value="PI3Kc"/>
    <property type="match status" value="1"/>
</dbReference>
<dbReference type="PANTHER" id="PTHR11139:SF68">
    <property type="entry name" value="DNA-DEPENDENT PROTEIN KINASE CATALYTIC SUBUNIT"/>
    <property type="match status" value="1"/>
</dbReference>
<evidence type="ECO:0000256" key="1">
    <source>
        <dbReference type="ARBA" id="ARBA00022679"/>
    </source>
</evidence>
<dbReference type="SUPFAM" id="SSF56112">
    <property type="entry name" value="Protein kinase-like (PK-like)"/>
    <property type="match status" value="1"/>
</dbReference>
<keyword evidence="1" id="KW-0808">Transferase</keyword>
<protein>
    <recommendedName>
        <fullName evidence="3">PI3K/PI4K catalytic domain-containing protein</fullName>
    </recommendedName>
</protein>
<comment type="caution">
    <text evidence="4">The sequence shown here is derived from an EMBL/GenBank/DDBJ whole genome shotgun (WGS) entry which is preliminary data.</text>
</comment>
<reference evidence="4 5" key="1">
    <citation type="journal article" date="2020" name="Cell">
        <title>Large-Scale Comparative Analyses of Tick Genomes Elucidate Their Genetic Diversity and Vector Capacities.</title>
        <authorList>
            <consortium name="Tick Genome and Microbiome Consortium (TIGMIC)"/>
            <person name="Jia N."/>
            <person name="Wang J."/>
            <person name="Shi W."/>
            <person name="Du L."/>
            <person name="Sun Y."/>
            <person name="Zhan W."/>
            <person name="Jiang J.F."/>
            <person name="Wang Q."/>
            <person name="Zhang B."/>
            <person name="Ji P."/>
            <person name="Bell-Sakyi L."/>
            <person name="Cui X.M."/>
            <person name="Yuan T.T."/>
            <person name="Jiang B.G."/>
            <person name="Yang W.F."/>
            <person name="Lam T.T."/>
            <person name="Chang Q.C."/>
            <person name="Ding S.J."/>
            <person name="Wang X.J."/>
            <person name="Zhu J.G."/>
            <person name="Ruan X.D."/>
            <person name="Zhao L."/>
            <person name="Wei J.T."/>
            <person name="Ye R.Z."/>
            <person name="Que T.C."/>
            <person name="Du C.H."/>
            <person name="Zhou Y.H."/>
            <person name="Cheng J.X."/>
            <person name="Dai P.F."/>
            <person name="Guo W.B."/>
            <person name="Han X.H."/>
            <person name="Huang E.J."/>
            <person name="Li L.F."/>
            <person name="Wei W."/>
            <person name="Gao Y.C."/>
            <person name="Liu J.Z."/>
            <person name="Shao H.Z."/>
            <person name="Wang X."/>
            <person name="Wang C.C."/>
            <person name="Yang T.C."/>
            <person name="Huo Q.B."/>
            <person name="Li W."/>
            <person name="Chen H.Y."/>
            <person name="Chen S.E."/>
            <person name="Zhou L.G."/>
            <person name="Ni X.B."/>
            <person name="Tian J.H."/>
            <person name="Sheng Y."/>
            <person name="Liu T."/>
            <person name="Pan Y.S."/>
            <person name="Xia L.Y."/>
            <person name="Li J."/>
            <person name="Zhao F."/>
            <person name="Cao W.C."/>
        </authorList>
    </citation>
    <scope>NUCLEOTIDE SEQUENCE [LARGE SCALE GENOMIC DNA]</scope>
    <source>
        <strain evidence="4">HaeL-2018</strain>
    </source>
</reference>
<gene>
    <name evidence="4" type="ORF">HPB48_003426</name>
</gene>
<dbReference type="OMA" id="LACAMHY"/>
<dbReference type="GO" id="GO:0004677">
    <property type="term" value="F:DNA-dependent protein kinase activity"/>
    <property type="evidence" value="ECO:0007669"/>
    <property type="project" value="InterPro"/>
</dbReference>
<dbReference type="InterPro" id="IPR037706">
    <property type="entry name" value="DNA-PK_dom"/>
</dbReference>
<dbReference type="VEuPathDB" id="VectorBase:HLOH_052977"/>
<dbReference type="Gene3D" id="3.30.1010.10">
    <property type="entry name" value="Phosphatidylinositol 3-kinase Catalytic Subunit, Chain A, domain 4"/>
    <property type="match status" value="1"/>
</dbReference>
<evidence type="ECO:0000259" key="3">
    <source>
        <dbReference type="PROSITE" id="PS50290"/>
    </source>
</evidence>
<dbReference type="GO" id="GO:0000723">
    <property type="term" value="P:telomere maintenance"/>
    <property type="evidence" value="ECO:0007669"/>
    <property type="project" value="TreeGrafter"/>
</dbReference>
<dbReference type="InterPro" id="IPR018936">
    <property type="entry name" value="PI3/4_kinase_CS"/>
</dbReference>
<sequence>MRKKVTEAFGSQGEKLVGMTPKGFQEQCRQIMRGYKPQAPTVLKDISPWLSRFSSLNQQHSLEIPGQYTGRCRPMPEYHVKIFGFDEAVRVLPSKQRPCRITIRGDNEKEHRFLVKTGEDLRQDDRIERLFEVMNDLLREDPSAAPGTCTWSPTAWCPSRTAGRAVLSLGPERRVGLIQWLDNTVVLEEFLGRGLSSEELADIQKVEGSYKLQTYEHYMDAYKMPSCQQAATARYHSCLRPSSRQALRQALLGLSSCPEAFFALRSRFVASHAALSIAHWVLGIGDRHLGNFLVDTRSGLEVGIDFGYAFGVATQFLPVPELLPFRLTPQYVALTEPFDQASGPLACAMHYTLHALREGARRLLDMMDVFVQEPTIDWLVGPLSLSLILGCLSLAHSCPEEKVITVMHIFLWVVRAWENLLMRTSGQVGN</sequence>
<evidence type="ECO:0000313" key="5">
    <source>
        <dbReference type="Proteomes" id="UP000821853"/>
    </source>
</evidence>
<dbReference type="Gene3D" id="1.10.1070.11">
    <property type="entry name" value="Phosphatidylinositol 3-/4-kinase, catalytic domain"/>
    <property type="match status" value="1"/>
</dbReference>
<dbReference type="EMBL" id="JABSTR010000005">
    <property type="protein sequence ID" value="KAH9372219.1"/>
    <property type="molecule type" value="Genomic_DNA"/>
</dbReference>
<keyword evidence="5" id="KW-1185">Reference proteome</keyword>
<dbReference type="PROSITE" id="PS00916">
    <property type="entry name" value="PI3_4_KINASE_2"/>
    <property type="match status" value="1"/>
</dbReference>
<accession>A0A9J6GAP0</accession>
<evidence type="ECO:0000313" key="4">
    <source>
        <dbReference type="EMBL" id="KAH9372219.1"/>
    </source>
</evidence>
<dbReference type="PANTHER" id="PTHR11139">
    <property type="entry name" value="ATAXIA TELANGIECTASIA MUTATED ATM -RELATED"/>
    <property type="match status" value="1"/>
</dbReference>
<dbReference type="GO" id="GO:0008630">
    <property type="term" value="P:intrinsic apoptotic signaling pathway in response to DNA damage"/>
    <property type="evidence" value="ECO:0007669"/>
    <property type="project" value="TreeGrafter"/>
</dbReference>
<dbReference type="OrthoDB" id="431717at2759"/>
<dbReference type="Pfam" id="PF00454">
    <property type="entry name" value="PI3_PI4_kinase"/>
    <property type="match status" value="1"/>
</dbReference>
<dbReference type="GO" id="GO:0006302">
    <property type="term" value="P:double-strand break repair"/>
    <property type="evidence" value="ECO:0007669"/>
    <property type="project" value="TreeGrafter"/>
</dbReference>
<dbReference type="InterPro" id="IPR050517">
    <property type="entry name" value="DDR_Repair_Kinase"/>
</dbReference>
<feature type="domain" description="PI3K/PI4K catalytic" evidence="3">
    <location>
        <begin position="85"/>
        <end position="418"/>
    </location>
</feature>
<dbReference type="InterPro" id="IPR000403">
    <property type="entry name" value="PI3/4_kinase_cat_dom"/>
</dbReference>
<keyword evidence="2" id="KW-0418">Kinase</keyword>